<keyword evidence="2" id="KW-1133">Transmembrane helix</keyword>
<feature type="transmembrane region" description="Helical" evidence="2">
    <location>
        <begin position="446"/>
        <end position="468"/>
    </location>
</feature>
<dbReference type="EMBL" id="LN736367">
    <property type="protein sequence ID" value="CEP63662.1"/>
    <property type="molecule type" value="Genomic_DNA"/>
</dbReference>
<organism evidence="3 4">
    <name type="scientific">Lachancea lanzarotensis</name>
    <dbReference type="NCBI Taxonomy" id="1245769"/>
    <lineage>
        <taxon>Eukaryota</taxon>
        <taxon>Fungi</taxon>
        <taxon>Dikarya</taxon>
        <taxon>Ascomycota</taxon>
        <taxon>Saccharomycotina</taxon>
        <taxon>Saccharomycetes</taxon>
        <taxon>Saccharomycetales</taxon>
        <taxon>Saccharomycetaceae</taxon>
        <taxon>Lachancea</taxon>
    </lineage>
</organism>
<dbReference type="AlphaFoldDB" id="A0A0C7N0J2"/>
<feature type="region of interest" description="Disordered" evidence="1">
    <location>
        <begin position="63"/>
        <end position="214"/>
    </location>
</feature>
<feature type="transmembrane region" description="Helical" evidence="2">
    <location>
        <begin position="502"/>
        <end position="526"/>
    </location>
</feature>
<keyword evidence="2" id="KW-0812">Transmembrane</keyword>
<feature type="region of interest" description="Disordered" evidence="1">
    <location>
        <begin position="281"/>
        <end position="378"/>
    </location>
</feature>
<name>A0A0C7N0J2_9SACH</name>
<accession>A0A0C7N0J2</accession>
<sequence length="529" mass="58683">MSHNQDSSADTSGSSGSTDDQIWLAGQEAPPKPDSYFKESFEPSTDSGAPSLSVYVDYARLSDLGDSSGHSESPHEHSEASEGVLLQEPPMRSPPRGIAMKKSRQALQNPKVPALLHNQSTDTVNTDLLGSSDKASVAKSRVLSGNSSDREYANNDNWGNDLPLRPLKHRPQDPDRDSRRTVSTSLLEADSLRRSSNISRPDARSSSHYGDDSAANFDVAATPIVPVYHEITEASEEDSDKSFEKGSNPSIEEAVRLFRQEASFVPVVQLTEPRIATAPSLTVSKKASQSSLQSHVSDRTSQYSQTRKTRRGPRHSSLLTSILVAPHYKPDKPKPAIRRVPQTIPVLRKPSASNHHPKRDKAKNLDEKEVVKSDTALDPEKVANPYRETHDDNLQQIYQYRDALANKDLEKHRFPAQYIDSPSETSSKSSAGQYKDMYSVSRIICVLLVCTLVPPLYFIIGIGPLRCLPDKKLMKMIMNEEYRKGILEGFIWKVNLRWFRTLCLLLGVLELLIILACIGIGFGIGLSRQ</sequence>
<feature type="compositionally biased region" description="Basic and acidic residues" evidence="1">
    <location>
        <begin position="201"/>
        <end position="211"/>
    </location>
</feature>
<dbReference type="GeneID" id="34687179"/>
<feature type="region of interest" description="Disordered" evidence="1">
    <location>
        <begin position="1"/>
        <end position="51"/>
    </location>
</feature>
<evidence type="ECO:0000313" key="3">
    <source>
        <dbReference type="EMBL" id="CEP63662.1"/>
    </source>
</evidence>
<keyword evidence="2" id="KW-0472">Membrane</keyword>
<feature type="compositionally biased region" description="Polar residues" evidence="1">
    <location>
        <begin position="281"/>
        <end position="306"/>
    </location>
</feature>
<dbReference type="HOGENOM" id="CLU_514889_0_0_1"/>
<feature type="compositionally biased region" description="Polar residues" evidence="1">
    <location>
        <begin position="117"/>
        <end position="129"/>
    </location>
</feature>
<evidence type="ECO:0000256" key="2">
    <source>
        <dbReference type="SAM" id="Phobius"/>
    </source>
</evidence>
<keyword evidence="4" id="KW-1185">Reference proteome</keyword>
<gene>
    <name evidence="3" type="ORF">LALA0_S08e07734g</name>
</gene>
<feature type="region of interest" description="Disordered" evidence="1">
    <location>
        <begin position="228"/>
        <end position="248"/>
    </location>
</feature>
<dbReference type="OrthoDB" id="4068624at2759"/>
<feature type="compositionally biased region" description="Basic and acidic residues" evidence="1">
    <location>
        <begin position="170"/>
        <end position="180"/>
    </location>
</feature>
<feature type="compositionally biased region" description="Low complexity" evidence="1">
    <location>
        <begin position="1"/>
        <end position="20"/>
    </location>
</feature>
<dbReference type="RefSeq" id="XP_022629874.1">
    <property type="nucleotide sequence ID" value="XM_022771279.1"/>
</dbReference>
<evidence type="ECO:0000256" key="1">
    <source>
        <dbReference type="SAM" id="MobiDB-lite"/>
    </source>
</evidence>
<protein>
    <submittedName>
        <fullName evidence="3">LALA0S08e07734g1_1</fullName>
    </submittedName>
</protein>
<proteinExistence type="predicted"/>
<reference evidence="3 4" key="1">
    <citation type="submission" date="2014-12" db="EMBL/GenBank/DDBJ databases">
        <authorList>
            <person name="Neuveglise Cecile"/>
        </authorList>
    </citation>
    <scope>NUCLEOTIDE SEQUENCE [LARGE SCALE GENOMIC DNA]</scope>
    <source>
        <strain evidence="3 4">CBS 12615</strain>
    </source>
</reference>
<feature type="compositionally biased region" description="Basic and acidic residues" evidence="1">
    <location>
        <begin position="362"/>
        <end position="372"/>
    </location>
</feature>
<evidence type="ECO:0000313" key="4">
    <source>
        <dbReference type="Proteomes" id="UP000054304"/>
    </source>
</evidence>
<dbReference type="Proteomes" id="UP000054304">
    <property type="component" value="Unassembled WGS sequence"/>
</dbReference>